<dbReference type="Pfam" id="PF08689">
    <property type="entry name" value="Med5"/>
    <property type="match status" value="1"/>
</dbReference>
<evidence type="ECO:0000256" key="1">
    <source>
        <dbReference type="ARBA" id="ARBA00004123"/>
    </source>
</evidence>
<dbReference type="AlphaFoldDB" id="A0A6A5WVS9"/>
<evidence type="ECO:0000313" key="10">
    <source>
        <dbReference type="EMBL" id="KAF2004849.1"/>
    </source>
</evidence>
<dbReference type="GO" id="GO:0006357">
    <property type="term" value="P:regulation of transcription by RNA polymerase II"/>
    <property type="evidence" value="ECO:0007669"/>
    <property type="project" value="InterPro"/>
</dbReference>
<evidence type="ECO:0000313" key="11">
    <source>
        <dbReference type="Proteomes" id="UP000799779"/>
    </source>
</evidence>
<keyword evidence="5 9" id="KW-0010">Activator</keyword>
<sequence length="1053" mass="116442">MESLIKEWTRFLDRCLENRIRTDVFDAATAQLYSKSPLPGRKLAALLLKPRSASASSLDPRVVVYVERLLALKRFDASDVLAAAYQYSRDHPTRSEDAGRATKDGSPRWYSPLELEEVIFHRLHKAFSTAERPVSNSEAVKTLIAVSRWMSAMVTSHTSDSMIQAMAGIQQQPQQQSINVREGLGMLVVGLIENGRILELLNRDQLKDIRKTFSQSLSTFVPFLSQTSLQIANRLEISQKEHEFYDKSLTGVNGETNQDAGLEVATLQLEAVMDLPIVNTRGGLFIFLSAILAARPLSDDFIILNHLHARYKIDTQNIAIELVTATFDILANAMYRSESSQTMFCLKSFLVNKIPILLTKLAPSIFPMTAEICITQALNHVDPNAFPAFSQGFDDIMGNSNSLSDVRQDFLNSCALHKLILPNTIERLLGETPMQGPPETKYAHKDLLSQCKMNFEKVNLFIEELENLDGNAGAIVLAVAEFIGHLCETQMTMYLKTICNLLSRKVQALDIMLQFTSPSSILRPLCQFLEEWHYDGDQGEYQPVYDEFGAILVLIMAFVYRYGLTYHDLGISHDSFVAQLLERGHHSVVPENLTDEQGHQLGGWLRGLYDADKEGLSNEVFASCRPQDFYMIVPTLFSQTVMACSAEVLSLESVKGGLEYLQETFLLPSLIGGLSWLTTHALKQTHEDLDVTMQIFHKLVRSAPTSGDAQAMHSTIISIVSARLERCFRTLKRRHPSRTDIEPLLHSIKSNLNYERSVYPSMTELEQWTNAPHNTLNYSLRHTVQQLSQWSPANSLQLNPPSYTHRQVYASMRILGAHKTLRAIIDEVKTQTESGNGASALDIGVSIICAPTIENSPIPVNWTGSTIPAPTPPRTQLNLREMLKAEFDNAASLVSTDPSGAETIVRLHRRVESHLAMVAQAALQSAQIELPNVGMVDVQTQNLPDIDMKAMNDAAAATIAAAGGNLEMEKEALQRSLDQHLEGLGDATDGLDLSGMGGMSVGVGAGDATGVLGGDMDMELPDLDLGDMGDMGDVGMGLGDDDDAWGLNFDNML</sequence>
<comment type="function">
    <text evidence="9">Component of the Mediator complex, a coactivator involved in the regulated transcription of nearly all RNA polymerase II-dependent genes. Mediator functions as a bridge to convey information from gene-specific regulatory proteins to the basal RNA polymerase II transcription machinery. Mediator is recruited to promoters by direct interactions with regulatory proteins and serves as a scaffold for the assembly of a functional preinitiation complex with RNA polymerase II and the general transcription factors.</text>
</comment>
<dbReference type="EMBL" id="ML977565">
    <property type="protein sequence ID" value="KAF2004849.1"/>
    <property type="molecule type" value="Genomic_DNA"/>
</dbReference>
<evidence type="ECO:0000256" key="2">
    <source>
        <dbReference type="ARBA" id="ARBA00008782"/>
    </source>
</evidence>
<comment type="subcellular location">
    <subcellularLocation>
        <location evidence="1 9">Nucleus</location>
    </subcellularLocation>
</comment>
<name>A0A6A5WVS9_9PLEO</name>
<accession>A0A6A5WVS9</accession>
<evidence type="ECO:0000256" key="9">
    <source>
        <dbReference type="RuleBase" id="RU364142"/>
    </source>
</evidence>
<evidence type="ECO:0000256" key="8">
    <source>
        <dbReference type="ARBA" id="ARBA00031256"/>
    </source>
</evidence>
<evidence type="ECO:0000256" key="5">
    <source>
        <dbReference type="ARBA" id="ARBA00023159"/>
    </source>
</evidence>
<gene>
    <name evidence="9" type="primary">MED5</name>
    <name evidence="10" type="ORF">P154DRAFT_20640</name>
</gene>
<keyword evidence="7 9" id="KW-0539">Nucleus</keyword>
<keyword evidence="4 9" id="KW-0805">Transcription regulation</keyword>
<protein>
    <recommendedName>
        <fullName evidence="3 9">Mediator of RNA polymerase II transcription subunit 5</fullName>
    </recommendedName>
    <alternativeName>
        <fullName evidence="8 9">Mediator complex subunit 5</fullName>
    </alternativeName>
</protein>
<dbReference type="OrthoDB" id="5322661at2759"/>
<evidence type="ECO:0000256" key="4">
    <source>
        <dbReference type="ARBA" id="ARBA00023015"/>
    </source>
</evidence>
<keyword evidence="11" id="KW-1185">Reference proteome</keyword>
<keyword evidence="6 9" id="KW-0804">Transcription</keyword>
<dbReference type="PANTHER" id="PTHR35784:SF1">
    <property type="entry name" value="MEDIATOR OF RNA POLYMERASE II TRANSCRIPTION SUBUNIT 5"/>
    <property type="match status" value="1"/>
</dbReference>
<comment type="similarity">
    <text evidence="2 9">Belongs to the Mediator complex subunit 5 family.</text>
</comment>
<dbReference type="InterPro" id="IPR014801">
    <property type="entry name" value="Mediator_Med5_fun"/>
</dbReference>
<proteinExistence type="inferred from homology"/>
<evidence type="ECO:0000256" key="7">
    <source>
        <dbReference type="ARBA" id="ARBA00023242"/>
    </source>
</evidence>
<reference evidence="10" key="1">
    <citation type="journal article" date="2020" name="Stud. Mycol.">
        <title>101 Dothideomycetes genomes: a test case for predicting lifestyles and emergence of pathogens.</title>
        <authorList>
            <person name="Haridas S."/>
            <person name="Albert R."/>
            <person name="Binder M."/>
            <person name="Bloem J."/>
            <person name="Labutti K."/>
            <person name="Salamov A."/>
            <person name="Andreopoulos B."/>
            <person name="Baker S."/>
            <person name="Barry K."/>
            <person name="Bills G."/>
            <person name="Bluhm B."/>
            <person name="Cannon C."/>
            <person name="Castanera R."/>
            <person name="Culley D."/>
            <person name="Daum C."/>
            <person name="Ezra D."/>
            <person name="Gonzalez J."/>
            <person name="Henrissat B."/>
            <person name="Kuo A."/>
            <person name="Liang C."/>
            <person name="Lipzen A."/>
            <person name="Lutzoni F."/>
            <person name="Magnuson J."/>
            <person name="Mondo S."/>
            <person name="Nolan M."/>
            <person name="Ohm R."/>
            <person name="Pangilinan J."/>
            <person name="Park H.-J."/>
            <person name="Ramirez L."/>
            <person name="Alfaro M."/>
            <person name="Sun H."/>
            <person name="Tritt A."/>
            <person name="Yoshinaga Y."/>
            <person name="Zwiers L.-H."/>
            <person name="Turgeon B."/>
            <person name="Goodwin S."/>
            <person name="Spatafora J."/>
            <person name="Crous P."/>
            <person name="Grigoriev I."/>
        </authorList>
    </citation>
    <scope>NUCLEOTIDE SEQUENCE</scope>
    <source>
        <strain evidence="10">CBS 123094</strain>
    </source>
</reference>
<organism evidence="10 11">
    <name type="scientific">Amniculicola lignicola CBS 123094</name>
    <dbReference type="NCBI Taxonomy" id="1392246"/>
    <lineage>
        <taxon>Eukaryota</taxon>
        <taxon>Fungi</taxon>
        <taxon>Dikarya</taxon>
        <taxon>Ascomycota</taxon>
        <taxon>Pezizomycotina</taxon>
        <taxon>Dothideomycetes</taxon>
        <taxon>Pleosporomycetidae</taxon>
        <taxon>Pleosporales</taxon>
        <taxon>Amniculicolaceae</taxon>
        <taxon>Amniculicola</taxon>
    </lineage>
</organism>
<dbReference type="Proteomes" id="UP000799779">
    <property type="component" value="Unassembled WGS sequence"/>
</dbReference>
<dbReference type="PANTHER" id="PTHR35784">
    <property type="entry name" value="MEDIATOR OF RNA POLYMERASE II TRANSCRIPTION SUBUNIT 5"/>
    <property type="match status" value="1"/>
</dbReference>
<dbReference type="GO" id="GO:0003712">
    <property type="term" value="F:transcription coregulator activity"/>
    <property type="evidence" value="ECO:0007669"/>
    <property type="project" value="InterPro"/>
</dbReference>
<evidence type="ECO:0000256" key="6">
    <source>
        <dbReference type="ARBA" id="ARBA00023163"/>
    </source>
</evidence>
<evidence type="ECO:0000256" key="3">
    <source>
        <dbReference type="ARBA" id="ARBA00020628"/>
    </source>
</evidence>
<dbReference type="GO" id="GO:0016592">
    <property type="term" value="C:mediator complex"/>
    <property type="evidence" value="ECO:0007669"/>
    <property type="project" value="InterPro"/>
</dbReference>
<comment type="subunit">
    <text evidence="9">Component of the Mediator complex.</text>
</comment>